<keyword evidence="3" id="KW-1185">Reference proteome</keyword>
<accession>A0ABV8HJU3</accession>
<feature type="compositionally biased region" description="Basic residues" evidence="1">
    <location>
        <begin position="24"/>
        <end position="35"/>
    </location>
</feature>
<evidence type="ECO:0000313" key="3">
    <source>
        <dbReference type="Proteomes" id="UP001595765"/>
    </source>
</evidence>
<evidence type="ECO:0000256" key="1">
    <source>
        <dbReference type="SAM" id="MobiDB-lite"/>
    </source>
</evidence>
<feature type="compositionally biased region" description="Basic and acidic residues" evidence="1">
    <location>
        <begin position="1"/>
        <end position="13"/>
    </location>
</feature>
<dbReference type="RefSeq" id="WP_386428929.1">
    <property type="nucleotide sequence ID" value="NZ_JBHSBB010000009.1"/>
</dbReference>
<reference evidence="3" key="1">
    <citation type="journal article" date="2019" name="Int. J. Syst. Evol. Microbiol.">
        <title>The Global Catalogue of Microorganisms (GCM) 10K type strain sequencing project: providing services to taxonomists for standard genome sequencing and annotation.</title>
        <authorList>
            <consortium name="The Broad Institute Genomics Platform"/>
            <consortium name="The Broad Institute Genome Sequencing Center for Infectious Disease"/>
            <person name="Wu L."/>
            <person name="Ma J."/>
        </authorList>
    </citation>
    <scope>NUCLEOTIDE SEQUENCE [LARGE SCALE GENOMIC DNA]</scope>
    <source>
        <strain evidence="3">CGMCC 4.7237</strain>
    </source>
</reference>
<evidence type="ECO:0000313" key="2">
    <source>
        <dbReference type="EMBL" id="MFC4032195.1"/>
    </source>
</evidence>
<feature type="region of interest" description="Disordered" evidence="1">
    <location>
        <begin position="1"/>
        <end position="35"/>
    </location>
</feature>
<dbReference type="Proteomes" id="UP001595765">
    <property type="component" value="Unassembled WGS sequence"/>
</dbReference>
<proteinExistence type="predicted"/>
<comment type="caution">
    <text evidence="2">The sequence shown here is derived from an EMBL/GenBank/DDBJ whole genome shotgun (WGS) entry which is preliminary data.</text>
</comment>
<dbReference type="Pfam" id="PF21848">
    <property type="entry name" value="DUF6907"/>
    <property type="match status" value="1"/>
</dbReference>
<protein>
    <submittedName>
        <fullName evidence="2">DUF6907 domain-containing protein</fullName>
    </submittedName>
</protein>
<sequence length="183" mass="19593">MRSSGDGRGEGGADRATCAGGGSRRSRSGARRPRCRVRAAGRTWTITTSNGYTATGYLPGWAEENPSQTGVRPDTLPVVLADISHRAPFDGQLIRVAPGGYGPGEEKAILAGSIDCNPDTGSAEPPEPVVNVHLIEDYWINGLAPADLARFAAALRAQADRLDHEIRPRLIAYREDWTAHHPT</sequence>
<organism evidence="2 3">
    <name type="scientific">Streptomyces polygonati</name>
    <dbReference type="NCBI Taxonomy" id="1617087"/>
    <lineage>
        <taxon>Bacteria</taxon>
        <taxon>Bacillati</taxon>
        <taxon>Actinomycetota</taxon>
        <taxon>Actinomycetes</taxon>
        <taxon>Kitasatosporales</taxon>
        <taxon>Streptomycetaceae</taxon>
        <taxon>Streptomyces</taxon>
    </lineage>
</organism>
<dbReference type="EMBL" id="JBHSBB010000009">
    <property type="protein sequence ID" value="MFC4032195.1"/>
    <property type="molecule type" value="Genomic_DNA"/>
</dbReference>
<dbReference type="InterPro" id="IPR054202">
    <property type="entry name" value="DUF6907"/>
</dbReference>
<name>A0ABV8HJU3_9ACTN</name>
<gene>
    <name evidence="2" type="ORF">ACFO3J_11965</name>
</gene>